<gene>
    <name evidence="2" type="ORF">EGN60_01230</name>
</gene>
<dbReference type="Proteomes" id="UP000275883">
    <property type="component" value="Chromosome"/>
</dbReference>
<evidence type="ECO:0000256" key="1">
    <source>
        <dbReference type="SAM" id="Phobius"/>
    </source>
</evidence>
<reference evidence="2 3" key="1">
    <citation type="submission" date="2018-11" db="EMBL/GenBank/DDBJ databases">
        <title>Genome sequence of Mycoplasma struthionis sp. nov.</title>
        <authorList>
            <person name="Spergser J."/>
        </authorList>
    </citation>
    <scope>NUCLEOTIDE SEQUENCE [LARGE SCALE GENOMIC DNA]</scope>
    <source>
        <strain evidence="2 3">237IA</strain>
    </source>
</reference>
<keyword evidence="1" id="KW-0812">Transmembrane</keyword>
<feature type="transmembrane region" description="Helical" evidence="1">
    <location>
        <begin position="180"/>
        <end position="202"/>
    </location>
</feature>
<feature type="transmembrane region" description="Helical" evidence="1">
    <location>
        <begin position="214"/>
        <end position="235"/>
    </location>
</feature>
<sequence length="270" mass="31664">MMNNRKKELRKITTLEIHSVWFLFLVFMALAILWLVLVYIVITLNNRYHELLKIANDFVISILMGIGTGLIWVLFGFLFIDLFKRNSITDYFQLYSFLTSLKNKSKCNVLKDARLAEFYTAKKRMSKEKFIEAMAKILEYSASSLEYENLVNEINADFAKYSFIENNIEEEKKSAIIRTVFYNILIPFAFFAIILWLVILLINNEESLRTVSRLLLIIATSVLVISISIFTYQMYIIKKTKNHESYNDFLMLSFNNYGFKKLSSANSKIK</sequence>
<evidence type="ECO:0000313" key="2">
    <source>
        <dbReference type="EMBL" id="AZG68591.1"/>
    </source>
</evidence>
<evidence type="ECO:0000313" key="3">
    <source>
        <dbReference type="Proteomes" id="UP000275883"/>
    </source>
</evidence>
<accession>A0A3G8LGF8</accession>
<keyword evidence="1" id="KW-0472">Membrane</keyword>
<keyword evidence="1" id="KW-1133">Transmembrane helix</keyword>
<dbReference type="EMBL" id="CP034044">
    <property type="protein sequence ID" value="AZG68591.1"/>
    <property type="molecule type" value="Genomic_DNA"/>
</dbReference>
<proteinExistence type="predicted"/>
<dbReference type="AlphaFoldDB" id="A0A3G8LGF8"/>
<dbReference type="KEGG" id="mstr:EGN60_01230"/>
<feature type="transmembrane region" description="Helical" evidence="1">
    <location>
        <begin position="20"/>
        <end position="42"/>
    </location>
</feature>
<feature type="transmembrane region" description="Helical" evidence="1">
    <location>
        <begin position="62"/>
        <end position="83"/>
    </location>
</feature>
<protein>
    <submittedName>
        <fullName evidence="2">Uncharacterized protein</fullName>
    </submittedName>
</protein>
<name>A0A3G8LGF8_9MOLU</name>
<organism evidence="2 3">
    <name type="scientific">Mycoplasma struthionis</name>
    <dbReference type="NCBI Taxonomy" id="538220"/>
    <lineage>
        <taxon>Bacteria</taxon>
        <taxon>Bacillati</taxon>
        <taxon>Mycoplasmatota</taxon>
        <taxon>Mollicutes</taxon>
        <taxon>Mycoplasmataceae</taxon>
        <taxon>Mycoplasma</taxon>
    </lineage>
</organism>
<keyword evidence="3" id="KW-1185">Reference proteome</keyword>